<gene>
    <name evidence="1" type="ORF">PG996_013850</name>
</gene>
<keyword evidence="2" id="KW-1185">Reference proteome</keyword>
<protein>
    <submittedName>
        <fullName evidence="1">Uncharacterized protein</fullName>
    </submittedName>
</protein>
<accession>A0ABR1TIJ9</accession>
<comment type="caution">
    <text evidence="1">The sequence shown here is derived from an EMBL/GenBank/DDBJ whole genome shotgun (WGS) entry which is preliminary data.</text>
</comment>
<name>A0ABR1TIJ9_9PEZI</name>
<sequence length="250" mass="27982">MPEQTCAPTYTHSMTMDHHTTVTTDDYTSPPFVSSSSTLSFTITHQERGMWGDTDGYSDYSEDLVVDGGQDPGTLQDLGVTKEFRETLQRPALADCTAVDACVVLGYFEVDTALLDENFPPSPLPAVLVRFWTKQDDREKLTICVKQFKDWMEWSEFPVEKFPKTALLILAQPEEFDENFVIGGKQVKKLQGRFAKMAFPPPPLTDMSTPGNRWTSGSILPAPRQGAIETGAQLRKILRISKGIKEEPQK</sequence>
<dbReference type="Proteomes" id="UP001446871">
    <property type="component" value="Unassembled WGS sequence"/>
</dbReference>
<proteinExistence type="predicted"/>
<reference evidence="1 2" key="1">
    <citation type="submission" date="2023-01" db="EMBL/GenBank/DDBJ databases">
        <title>Analysis of 21 Apiospora genomes using comparative genomics revels a genus with tremendous synthesis potential of carbohydrate active enzymes and secondary metabolites.</title>
        <authorList>
            <person name="Sorensen T."/>
        </authorList>
    </citation>
    <scope>NUCLEOTIDE SEQUENCE [LARGE SCALE GENOMIC DNA]</scope>
    <source>
        <strain evidence="1 2">CBS 83171</strain>
    </source>
</reference>
<organism evidence="1 2">
    <name type="scientific">Apiospora saccharicola</name>
    <dbReference type="NCBI Taxonomy" id="335842"/>
    <lineage>
        <taxon>Eukaryota</taxon>
        <taxon>Fungi</taxon>
        <taxon>Dikarya</taxon>
        <taxon>Ascomycota</taxon>
        <taxon>Pezizomycotina</taxon>
        <taxon>Sordariomycetes</taxon>
        <taxon>Xylariomycetidae</taxon>
        <taxon>Amphisphaeriales</taxon>
        <taxon>Apiosporaceae</taxon>
        <taxon>Apiospora</taxon>
    </lineage>
</organism>
<evidence type="ECO:0000313" key="1">
    <source>
        <dbReference type="EMBL" id="KAK8045786.1"/>
    </source>
</evidence>
<evidence type="ECO:0000313" key="2">
    <source>
        <dbReference type="Proteomes" id="UP001446871"/>
    </source>
</evidence>
<dbReference type="EMBL" id="JAQQWM010000009">
    <property type="protein sequence ID" value="KAK8045786.1"/>
    <property type="molecule type" value="Genomic_DNA"/>
</dbReference>